<keyword evidence="1" id="KW-1133">Transmembrane helix</keyword>
<dbReference type="Proteomes" id="UP000586454">
    <property type="component" value="Unassembled WGS sequence"/>
</dbReference>
<evidence type="ECO:0000256" key="1">
    <source>
        <dbReference type="SAM" id="Phobius"/>
    </source>
</evidence>
<evidence type="ECO:0000313" key="3">
    <source>
        <dbReference type="Proteomes" id="UP000586454"/>
    </source>
</evidence>
<dbReference type="EMBL" id="CAIJCS010000018">
    <property type="protein sequence ID" value="CAC9930420.1"/>
    <property type="molecule type" value="Genomic_DNA"/>
</dbReference>
<protein>
    <recommendedName>
        <fullName evidence="4">Alpha/beta hydrolase family</fullName>
    </recommendedName>
</protein>
<dbReference type="SUPFAM" id="SSF53474">
    <property type="entry name" value="alpha/beta-Hydrolases"/>
    <property type="match status" value="1"/>
</dbReference>
<gene>
    <name evidence="2" type="ORF">PEPNEM18_00897</name>
</gene>
<keyword evidence="3" id="KW-1185">Reference proteome</keyword>
<dbReference type="InterPro" id="IPR029058">
    <property type="entry name" value="AB_hydrolase_fold"/>
</dbReference>
<reference evidence="2 3" key="1">
    <citation type="submission" date="2020-06" db="EMBL/GenBank/DDBJ databases">
        <authorList>
            <person name="Criscuolo A."/>
        </authorList>
    </citation>
    <scope>NUCLEOTIDE SEQUENCE [LARGE SCALE GENOMIC DNA]</scope>
    <source>
        <strain evidence="2">1804121828</strain>
    </source>
</reference>
<feature type="transmembrane region" description="Helical" evidence="1">
    <location>
        <begin position="21"/>
        <end position="39"/>
    </location>
</feature>
<name>A0A6V6Y337_9FIRM</name>
<organism evidence="2 3">
    <name type="scientific">Aedoeadaptatus nemausensis</name>
    <dbReference type="NCBI Taxonomy" id="2582829"/>
    <lineage>
        <taxon>Bacteria</taxon>
        <taxon>Bacillati</taxon>
        <taxon>Bacillota</taxon>
        <taxon>Tissierellia</taxon>
        <taxon>Tissierellales</taxon>
        <taxon>Peptoniphilaceae</taxon>
        <taxon>Aedoeadaptatus</taxon>
    </lineage>
</organism>
<sequence length="650" mass="72073">MNATPRALLLDPKKAYRRSGWLLIFAAIFLIDRFPGFFFQDKIPHIVAIGLLWGIYFLCLKLALYLIDRFLGRWISPLGVELGIVLALAYEIDRVQAQTSSLGPSGGYWIDGITAALAVLLWLFAFFMEEGRRRHVFVIPGVLALGAVLFAAIFPGVPTRAPVSQAKKEIFPSYEVETIRYGPGKTFDFGAESYSSYANVPKGQSKMRERYFGYTPGRVPYEGEIYLPKGKMKAPLLVFVHGNHNMLADNYEGYEYLGRYLAARGVGFVSVEQSHFNAYFQKGLSGENDARALGLIDHASVILEDERLAKRFDKNRLYFGGHSRGGEAAAVAAALVNLTKNPDTGEATKNLHAAGVVAVAPTDGQYKPGERPVDLDVPYLFIQGTHDQDVSSLEGMDQYMRASAEKMQVLVGYANHSKFNSNWGDLDREGLLASTLHRTDIMGAKEQERFLEVLAYGFIEDEEILENPKDYLPDAPYFVAREKPGLVIADFEEDAELTTGTLEGTALSIDGSHREKRFQPSGRGGNNHAAFIRGSFTAEIPASIAGDFAWDMAPTGSVPEVAVTLKDKQGQEVNLTVDKKSLRPPLETVLLKWQQPAGKTEKKSALVSYRVTEEMAAAQNPSFRMEDLRRITIKSNGEIALDNLRIEMKK</sequence>
<dbReference type="RefSeq" id="WP_180499680.1">
    <property type="nucleotide sequence ID" value="NZ_CAIJCS010000018.1"/>
</dbReference>
<comment type="caution">
    <text evidence="2">The sequence shown here is derived from an EMBL/GenBank/DDBJ whole genome shotgun (WGS) entry which is preliminary data.</text>
</comment>
<dbReference type="AlphaFoldDB" id="A0A6V6Y337"/>
<feature type="transmembrane region" description="Helical" evidence="1">
    <location>
        <begin position="74"/>
        <end position="92"/>
    </location>
</feature>
<dbReference type="Gene3D" id="3.40.50.1820">
    <property type="entry name" value="alpha/beta hydrolase"/>
    <property type="match status" value="1"/>
</dbReference>
<keyword evidence="1" id="KW-0472">Membrane</keyword>
<feature type="transmembrane region" description="Helical" evidence="1">
    <location>
        <begin position="135"/>
        <end position="157"/>
    </location>
</feature>
<accession>A0A6V6Y337</accession>
<evidence type="ECO:0000313" key="2">
    <source>
        <dbReference type="EMBL" id="CAC9930420.1"/>
    </source>
</evidence>
<feature type="transmembrane region" description="Helical" evidence="1">
    <location>
        <begin position="107"/>
        <end position="128"/>
    </location>
</feature>
<proteinExistence type="predicted"/>
<keyword evidence="1" id="KW-0812">Transmembrane</keyword>
<evidence type="ECO:0008006" key="4">
    <source>
        <dbReference type="Google" id="ProtNLM"/>
    </source>
</evidence>
<feature type="transmembrane region" description="Helical" evidence="1">
    <location>
        <begin position="45"/>
        <end position="67"/>
    </location>
</feature>